<dbReference type="PANTHER" id="PTHR12993">
    <property type="entry name" value="N-ACETYLGLUCOSAMINYL-PHOSPHATIDYLINOSITOL DE-N-ACETYLASE-RELATED"/>
    <property type="match status" value="1"/>
</dbReference>
<name>A0ABU9CV84_9NOCA</name>
<dbReference type="InterPro" id="IPR003737">
    <property type="entry name" value="GlcNAc_PI_deacetylase-related"/>
</dbReference>
<dbReference type="EC" id="3.5.1.103" evidence="4"/>
<gene>
    <name evidence="4 5" type="primary">mshB</name>
    <name evidence="5" type="ORF">AABD04_06350</name>
</gene>
<keyword evidence="6" id="KW-1185">Reference proteome</keyword>
<evidence type="ECO:0000256" key="3">
    <source>
        <dbReference type="ARBA" id="ARBA00022833"/>
    </source>
</evidence>
<proteinExistence type="inferred from homology"/>
<accession>A0ABU9CV84</accession>
<keyword evidence="2 4" id="KW-0378">Hydrolase</keyword>
<dbReference type="InterPro" id="IPR024078">
    <property type="entry name" value="LmbE-like_dom_sf"/>
</dbReference>
<dbReference type="GO" id="GO:0035595">
    <property type="term" value="F:N-acetylglucosaminylinositol deacetylase activity"/>
    <property type="evidence" value="ECO:0007669"/>
    <property type="project" value="UniProtKB-EC"/>
</dbReference>
<evidence type="ECO:0000256" key="2">
    <source>
        <dbReference type="ARBA" id="ARBA00022801"/>
    </source>
</evidence>
<comment type="cofactor">
    <cofactor evidence="4">
        <name>Zn(2+)</name>
        <dbReference type="ChEBI" id="CHEBI:29105"/>
    </cofactor>
    <text evidence="4">Binds 1 zinc ion per subunit.</text>
</comment>
<comment type="caution">
    <text evidence="5">The sequence shown here is derived from an EMBL/GenBank/DDBJ whole genome shotgun (WGS) entry which is preliminary data.</text>
</comment>
<evidence type="ECO:0000256" key="1">
    <source>
        <dbReference type="ARBA" id="ARBA00022723"/>
    </source>
</evidence>
<reference evidence="5 6" key="1">
    <citation type="submission" date="2024-03" db="EMBL/GenBank/DDBJ databases">
        <title>Rhodococcus navarretei sp. nov. and Pseudarthrobacter quantumdoti sp. nov., two new species with the ability to biosynthesize Quantum Dots isolated from soil samples at Union Glacier, Antarctica.</title>
        <authorList>
            <person name="Vargas M."/>
        </authorList>
    </citation>
    <scope>NUCLEOTIDE SEQUENCE [LARGE SCALE GENOMIC DNA]</scope>
    <source>
        <strain evidence="5 6">EXRC-4A-4</strain>
    </source>
</reference>
<comment type="function">
    <text evidence="4">Catalyzes the deacetylation of 1D-myo-inositol 2-acetamido-2-deoxy-alpha-D-glucopyranoside (GlcNAc-Ins) in the mycothiol biosynthesis pathway.</text>
</comment>
<dbReference type="EMBL" id="JBBPCN010000001">
    <property type="protein sequence ID" value="MEK8070466.1"/>
    <property type="molecule type" value="Genomic_DNA"/>
</dbReference>
<keyword evidence="3 4" id="KW-0862">Zinc</keyword>
<comment type="similarity">
    <text evidence="4">Belongs to the MshB deacetylase family.</text>
</comment>
<dbReference type="Gene3D" id="3.40.50.10320">
    <property type="entry name" value="LmbE-like"/>
    <property type="match status" value="1"/>
</dbReference>
<dbReference type="InterPro" id="IPR017810">
    <property type="entry name" value="Mycothiol_biosynthesis_MshB"/>
</dbReference>
<feature type="binding site" evidence="4">
    <location>
        <position position="13"/>
    </location>
    <ligand>
        <name>Zn(2+)</name>
        <dbReference type="ChEBI" id="CHEBI:29105"/>
    </ligand>
</feature>
<dbReference type="Proteomes" id="UP001456513">
    <property type="component" value="Unassembled WGS sequence"/>
</dbReference>
<feature type="binding site" evidence="4">
    <location>
        <position position="16"/>
    </location>
    <ligand>
        <name>Zn(2+)</name>
        <dbReference type="ChEBI" id="CHEBI:29105"/>
    </ligand>
</feature>
<evidence type="ECO:0000256" key="4">
    <source>
        <dbReference type="HAMAP-Rule" id="MF_01696"/>
    </source>
</evidence>
<dbReference type="SUPFAM" id="SSF102588">
    <property type="entry name" value="LmbE-like"/>
    <property type="match status" value="1"/>
</dbReference>
<dbReference type="PANTHER" id="PTHR12993:SF26">
    <property type="entry name" value="1D-MYO-INOSITOL 2-ACETAMIDO-2-DEOXY-ALPHA-D-GLUCOPYRANOSIDE DEACETYLASE"/>
    <property type="match status" value="1"/>
</dbReference>
<sequence length="297" mass="31800">MTEPQRLLLVHAHPDDETITTGGTIAHYVRAGADVTVLTCSLGEEGEVIGETWADLVVDRADQLGGYRILELHRALAALGCNPPRFLGGAGRWRDSGMAGTTAARKPRAFVNADRDEALGALVAVMRELRPQVVVGYDPEGGYGHPDHQQVHSLVTEAVEVCGTGSYPDAGAPWEVSKFYWTVTGQDQLHSGLASIDGLPSGWRLPEDGELPSVPESTITTSIDIRGVLDAKRDALRAHATQVTVAPSGSEYALSNNIAQPILLDEQYVLVRGELDPDETGRENDLFAGVLSCGPHH</sequence>
<dbReference type="HAMAP" id="MF_01696">
    <property type="entry name" value="MshB"/>
    <property type="match status" value="1"/>
</dbReference>
<feature type="binding site" evidence="4">
    <location>
        <position position="148"/>
    </location>
    <ligand>
        <name>Zn(2+)</name>
        <dbReference type="ChEBI" id="CHEBI:29105"/>
    </ligand>
</feature>
<comment type="catalytic activity">
    <reaction evidence="4">
        <text>1D-myo-inositol 2-acetamido-2-deoxy-alpha-D-glucopyranoside + H2O = 1D-myo-inositol 2-amino-2-deoxy-alpha-D-glucopyranoside + acetate</text>
        <dbReference type="Rhea" id="RHEA:26180"/>
        <dbReference type="ChEBI" id="CHEBI:15377"/>
        <dbReference type="ChEBI" id="CHEBI:30089"/>
        <dbReference type="ChEBI" id="CHEBI:52442"/>
        <dbReference type="ChEBI" id="CHEBI:58886"/>
        <dbReference type="EC" id="3.5.1.103"/>
    </reaction>
</comment>
<evidence type="ECO:0000313" key="5">
    <source>
        <dbReference type="EMBL" id="MEK8070466.1"/>
    </source>
</evidence>
<keyword evidence="1 4" id="KW-0479">Metal-binding</keyword>
<dbReference type="Pfam" id="PF02585">
    <property type="entry name" value="PIG-L"/>
    <property type="match status" value="1"/>
</dbReference>
<protein>
    <recommendedName>
        <fullName evidence="4">1D-myo-inositol 2-acetamido-2-deoxy-alpha-D-glucopyranoside deacetylase</fullName>
        <shortName evidence="4">GlcNAc-Ins deacetylase</shortName>
        <ecNumber evidence="4">3.5.1.103</ecNumber>
    </recommendedName>
    <alternativeName>
        <fullName evidence="4">N-acetyl-1-D-myo-inositol-2-amino-2-deoxy-alpha-D-glucopyranoside deacetylase</fullName>
    </alternativeName>
</protein>
<evidence type="ECO:0000313" key="6">
    <source>
        <dbReference type="Proteomes" id="UP001456513"/>
    </source>
</evidence>
<organism evidence="5 6">
    <name type="scientific">Rhodococcus navarretei</name>
    <dbReference type="NCBI Taxonomy" id="3128981"/>
    <lineage>
        <taxon>Bacteria</taxon>
        <taxon>Bacillati</taxon>
        <taxon>Actinomycetota</taxon>
        <taxon>Actinomycetes</taxon>
        <taxon>Mycobacteriales</taxon>
        <taxon>Nocardiaceae</taxon>
        <taxon>Rhodococcus</taxon>
    </lineage>
</organism>